<dbReference type="InterPro" id="IPR028349">
    <property type="entry name" value="PafC-like"/>
</dbReference>
<keyword evidence="1" id="KW-0805">Transcription regulation</keyword>
<name>A0ABN0WNK3_9ALTE</name>
<dbReference type="Pfam" id="PF25583">
    <property type="entry name" value="WCX"/>
    <property type="match status" value="1"/>
</dbReference>
<evidence type="ECO:0000313" key="5">
    <source>
        <dbReference type="Proteomes" id="UP001501757"/>
    </source>
</evidence>
<dbReference type="PROSITE" id="PS52050">
    <property type="entry name" value="WYL"/>
    <property type="match status" value="1"/>
</dbReference>
<sequence length="325" mass="36267">MRASRLLSILITLQARGQVTAQQLAEDCQVSLRTIYRDMDALSAAGIPVYAERGSEGGYRLVEGHRTQLNGLSGDEAEALFMLGLAGQASELGLGNAVADAQLKLLAALPAKQRGDAQLMSSRFYLDAPAWFGEADHPVYLAALSDAVRRQQKIQVRYRSWQAEKERVIAPLGLVQKSGQWYLAGQVGEDIRTYRVARILELEVLSESFVRPPDFNLPTYWQQSLQRMEEQLYNQTALVKLSESGRRWLKAFLSPYQLQRCVEMGEPDSQGWQQMQIPVGSVSHSASELLRLGAEVEVLSPQALRTQMQKMAEALARLYVVQDQA</sequence>
<dbReference type="EMBL" id="BAAAEI010000002">
    <property type="protein sequence ID" value="GAA0342439.1"/>
    <property type="molecule type" value="Genomic_DNA"/>
</dbReference>
<dbReference type="InterPro" id="IPR057727">
    <property type="entry name" value="WCX_dom"/>
</dbReference>
<dbReference type="InterPro" id="IPR036390">
    <property type="entry name" value="WH_DNA-bd_sf"/>
</dbReference>
<dbReference type="InterPro" id="IPR026881">
    <property type="entry name" value="WYL_dom"/>
</dbReference>
<evidence type="ECO:0000256" key="1">
    <source>
        <dbReference type="ARBA" id="ARBA00023015"/>
    </source>
</evidence>
<reference evidence="4 5" key="1">
    <citation type="journal article" date="2019" name="Int. J. Syst. Evol. Microbiol.">
        <title>The Global Catalogue of Microorganisms (GCM) 10K type strain sequencing project: providing services to taxonomists for standard genome sequencing and annotation.</title>
        <authorList>
            <consortium name="The Broad Institute Genomics Platform"/>
            <consortium name="The Broad Institute Genome Sequencing Center for Infectious Disease"/>
            <person name="Wu L."/>
            <person name="Ma J."/>
        </authorList>
    </citation>
    <scope>NUCLEOTIDE SEQUENCE [LARGE SCALE GENOMIC DNA]</scope>
    <source>
        <strain evidence="4 5">JCM 13378</strain>
    </source>
</reference>
<gene>
    <name evidence="4" type="ORF">GCM10009092_03780</name>
</gene>
<keyword evidence="2" id="KW-0804">Transcription</keyword>
<comment type="caution">
    <text evidence="4">The sequence shown here is derived from an EMBL/GenBank/DDBJ whole genome shotgun (WGS) entry which is preliminary data.</text>
</comment>
<dbReference type="PANTHER" id="PTHR34580">
    <property type="match status" value="1"/>
</dbReference>
<dbReference type="Proteomes" id="UP001501757">
    <property type="component" value="Unassembled WGS sequence"/>
</dbReference>
<evidence type="ECO:0000256" key="2">
    <source>
        <dbReference type="ARBA" id="ARBA00023163"/>
    </source>
</evidence>
<protein>
    <submittedName>
        <fullName evidence="4">YafY family protein</fullName>
    </submittedName>
</protein>
<dbReference type="PANTHER" id="PTHR34580:SF1">
    <property type="entry name" value="PROTEIN PAFC"/>
    <property type="match status" value="1"/>
</dbReference>
<evidence type="ECO:0000313" key="4">
    <source>
        <dbReference type="EMBL" id="GAA0342439.1"/>
    </source>
</evidence>
<organism evidence="4 5">
    <name type="scientific">Bowmanella denitrificans</name>
    <dbReference type="NCBI Taxonomy" id="366582"/>
    <lineage>
        <taxon>Bacteria</taxon>
        <taxon>Pseudomonadati</taxon>
        <taxon>Pseudomonadota</taxon>
        <taxon>Gammaproteobacteria</taxon>
        <taxon>Alteromonadales</taxon>
        <taxon>Alteromonadaceae</taxon>
        <taxon>Bowmanella</taxon>
    </lineage>
</organism>
<dbReference type="PROSITE" id="PS51000">
    <property type="entry name" value="HTH_DEOR_2"/>
    <property type="match status" value="1"/>
</dbReference>
<proteinExistence type="predicted"/>
<evidence type="ECO:0000259" key="3">
    <source>
        <dbReference type="PROSITE" id="PS51000"/>
    </source>
</evidence>
<dbReference type="InterPro" id="IPR036388">
    <property type="entry name" value="WH-like_DNA-bd_sf"/>
</dbReference>
<dbReference type="Pfam" id="PF08279">
    <property type="entry name" value="HTH_11"/>
    <property type="match status" value="1"/>
</dbReference>
<keyword evidence="5" id="KW-1185">Reference proteome</keyword>
<dbReference type="Gene3D" id="1.10.10.10">
    <property type="entry name" value="Winged helix-like DNA-binding domain superfamily/Winged helix DNA-binding domain"/>
    <property type="match status" value="1"/>
</dbReference>
<dbReference type="PIRSF" id="PIRSF016838">
    <property type="entry name" value="PafC"/>
    <property type="match status" value="1"/>
</dbReference>
<feature type="domain" description="HTH deoR-type" evidence="3">
    <location>
        <begin position="2"/>
        <end position="57"/>
    </location>
</feature>
<dbReference type="Pfam" id="PF13280">
    <property type="entry name" value="WYL"/>
    <property type="match status" value="1"/>
</dbReference>
<dbReference type="InterPro" id="IPR013196">
    <property type="entry name" value="HTH_11"/>
</dbReference>
<dbReference type="SUPFAM" id="SSF46785">
    <property type="entry name" value="Winged helix' DNA-binding domain"/>
    <property type="match status" value="1"/>
</dbReference>
<dbReference type="RefSeq" id="WP_102798071.1">
    <property type="nucleotide sequence ID" value="NZ_BAAAEI010000002.1"/>
</dbReference>
<accession>A0ABN0WNK3</accession>
<dbReference type="InterPro" id="IPR051534">
    <property type="entry name" value="CBASS_pafABC_assoc_protein"/>
</dbReference>
<dbReference type="InterPro" id="IPR001034">
    <property type="entry name" value="DeoR_HTH"/>
</dbReference>